<dbReference type="AlphaFoldDB" id="A0A939IM71"/>
<feature type="domain" description="Enoyl reductase (ER)" evidence="4">
    <location>
        <begin position="9"/>
        <end position="306"/>
    </location>
</feature>
<evidence type="ECO:0000313" key="5">
    <source>
        <dbReference type="EMBL" id="MBN7796728.1"/>
    </source>
</evidence>
<dbReference type="Proteomes" id="UP000664303">
    <property type="component" value="Unassembled WGS sequence"/>
</dbReference>
<gene>
    <name evidence="5" type="ORF">JYP50_09010</name>
</gene>
<evidence type="ECO:0000313" key="6">
    <source>
        <dbReference type="Proteomes" id="UP000664303"/>
    </source>
</evidence>
<dbReference type="InterPro" id="IPR011032">
    <property type="entry name" value="GroES-like_sf"/>
</dbReference>
<protein>
    <submittedName>
        <fullName evidence="5">Alcohol dehydrogenase catalytic domain-containing protein</fullName>
    </submittedName>
</protein>
<dbReference type="RefSeq" id="WP_206560181.1">
    <property type="nucleotide sequence ID" value="NZ_JAFKCZ010000006.1"/>
</dbReference>
<keyword evidence="6" id="KW-1185">Reference proteome</keyword>
<proteinExistence type="predicted"/>
<dbReference type="Gene3D" id="3.90.180.10">
    <property type="entry name" value="Medium-chain alcohol dehydrogenases, catalytic domain"/>
    <property type="match status" value="1"/>
</dbReference>
<dbReference type="Pfam" id="PF08240">
    <property type="entry name" value="ADH_N"/>
    <property type="match status" value="1"/>
</dbReference>
<comment type="caution">
    <text evidence="5">The sequence shown here is derived from an EMBL/GenBank/DDBJ whole genome shotgun (WGS) entry which is preliminary data.</text>
</comment>
<dbReference type="Gene3D" id="3.40.50.720">
    <property type="entry name" value="NAD(P)-binding Rossmann-like Domain"/>
    <property type="match status" value="1"/>
</dbReference>
<keyword evidence="2" id="KW-0862">Zinc</keyword>
<dbReference type="InterPro" id="IPR020843">
    <property type="entry name" value="ER"/>
</dbReference>
<dbReference type="GO" id="GO:0016491">
    <property type="term" value="F:oxidoreductase activity"/>
    <property type="evidence" value="ECO:0007669"/>
    <property type="project" value="UniProtKB-KW"/>
</dbReference>
<dbReference type="SUPFAM" id="SSF51735">
    <property type="entry name" value="NAD(P)-binding Rossmann-fold domains"/>
    <property type="match status" value="1"/>
</dbReference>
<dbReference type="Pfam" id="PF00107">
    <property type="entry name" value="ADH_zinc_N"/>
    <property type="match status" value="1"/>
</dbReference>
<reference evidence="5" key="1">
    <citation type="submission" date="2021-02" db="EMBL/GenBank/DDBJ databases">
        <title>PHA producing bacteria isolated from coastal sediment in Guangdong, Shenzhen.</title>
        <authorList>
            <person name="Zheng W."/>
            <person name="Yu S."/>
            <person name="Huang Y."/>
        </authorList>
    </citation>
    <scope>NUCLEOTIDE SEQUENCE</scope>
    <source>
        <strain evidence="5">TN14-10</strain>
    </source>
</reference>
<dbReference type="GO" id="GO:0046872">
    <property type="term" value="F:metal ion binding"/>
    <property type="evidence" value="ECO:0007669"/>
    <property type="project" value="UniProtKB-KW"/>
</dbReference>
<dbReference type="InterPro" id="IPR036291">
    <property type="entry name" value="NAD(P)-bd_dom_sf"/>
</dbReference>
<organism evidence="5 6">
    <name type="scientific">Parahaliea mediterranea</name>
    <dbReference type="NCBI Taxonomy" id="651086"/>
    <lineage>
        <taxon>Bacteria</taxon>
        <taxon>Pseudomonadati</taxon>
        <taxon>Pseudomonadota</taxon>
        <taxon>Gammaproteobacteria</taxon>
        <taxon>Cellvibrionales</taxon>
        <taxon>Halieaceae</taxon>
        <taxon>Parahaliea</taxon>
    </lineage>
</organism>
<dbReference type="PANTHER" id="PTHR43401:SF2">
    <property type="entry name" value="L-THREONINE 3-DEHYDROGENASE"/>
    <property type="match status" value="1"/>
</dbReference>
<accession>A0A939IM71</accession>
<dbReference type="InterPro" id="IPR050129">
    <property type="entry name" value="Zn_alcohol_dh"/>
</dbReference>
<dbReference type="EMBL" id="JAFKCZ010000006">
    <property type="protein sequence ID" value="MBN7796728.1"/>
    <property type="molecule type" value="Genomic_DNA"/>
</dbReference>
<evidence type="ECO:0000259" key="4">
    <source>
        <dbReference type="SMART" id="SM00829"/>
    </source>
</evidence>
<dbReference type="SMART" id="SM00829">
    <property type="entry name" value="PKS_ER"/>
    <property type="match status" value="1"/>
</dbReference>
<evidence type="ECO:0000256" key="1">
    <source>
        <dbReference type="ARBA" id="ARBA00022723"/>
    </source>
</evidence>
<dbReference type="PANTHER" id="PTHR43401">
    <property type="entry name" value="L-THREONINE 3-DEHYDROGENASE"/>
    <property type="match status" value="1"/>
</dbReference>
<evidence type="ECO:0000256" key="2">
    <source>
        <dbReference type="ARBA" id="ARBA00022833"/>
    </source>
</evidence>
<name>A0A939IM71_9GAMM</name>
<dbReference type="InterPro" id="IPR013149">
    <property type="entry name" value="ADH-like_C"/>
</dbReference>
<evidence type="ECO:0000256" key="3">
    <source>
        <dbReference type="ARBA" id="ARBA00023002"/>
    </source>
</evidence>
<sequence length="314" mass="32852">MRAIQIIDGQPQLVHQRLGEADADSVRIKVAASSICGSDLHLIARGWAEGRVLGHEFAGHTPDGTAVAVEPLYGCGDCTYCRDGYLAHCEQGATLLGVSAAGGMAEYVQAPASTLVPLPSGLAVTDACLVEPLAVAVHGIHRARVQNTDRVLVVGAGAIGLAAAAVLQGRGLRFDMAARHPRQQESAQFFGARLEAGDGYDVVLDAVGSEDSLAQAMRSVRPQGRIGVLGSFWQPVSLDISCCMKEVELLPSMTYKCRPPQRSFDEAATLLAGNPAFAGHLITHRFPLEGAAEAFATAADRASGAIKVSFSPQG</sequence>
<keyword evidence="1" id="KW-0479">Metal-binding</keyword>
<keyword evidence="3" id="KW-0560">Oxidoreductase</keyword>
<dbReference type="InterPro" id="IPR013154">
    <property type="entry name" value="ADH-like_N"/>
</dbReference>
<dbReference type="SUPFAM" id="SSF50129">
    <property type="entry name" value="GroES-like"/>
    <property type="match status" value="1"/>
</dbReference>